<feature type="non-terminal residue" evidence="2">
    <location>
        <position position="1"/>
    </location>
</feature>
<organism evidence="2 3">
    <name type="scientific">Strongylus vulgaris</name>
    <name type="common">Blood worm</name>
    <dbReference type="NCBI Taxonomy" id="40348"/>
    <lineage>
        <taxon>Eukaryota</taxon>
        <taxon>Metazoa</taxon>
        <taxon>Ecdysozoa</taxon>
        <taxon>Nematoda</taxon>
        <taxon>Chromadorea</taxon>
        <taxon>Rhabditida</taxon>
        <taxon>Rhabditina</taxon>
        <taxon>Rhabditomorpha</taxon>
        <taxon>Strongyloidea</taxon>
        <taxon>Strongylidae</taxon>
        <taxon>Strongylus</taxon>
    </lineage>
</organism>
<gene>
    <name evidence="2" type="ORF">SVUK_LOCUS18823</name>
</gene>
<protein>
    <submittedName>
        <fullName evidence="2">Uncharacterized protein</fullName>
    </submittedName>
</protein>
<evidence type="ECO:0000313" key="2">
    <source>
        <dbReference type="EMBL" id="VDM83825.1"/>
    </source>
</evidence>
<feature type="non-terminal residue" evidence="2">
    <location>
        <position position="44"/>
    </location>
</feature>
<reference evidence="2 3" key="1">
    <citation type="submission" date="2018-11" db="EMBL/GenBank/DDBJ databases">
        <authorList>
            <consortium name="Pathogen Informatics"/>
        </authorList>
    </citation>
    <scope>NUCLEOTIDE SEQUENCE [LARGE SCALE GENOMIC DNA]</scope>
</reference>
<dbReference type="AlphaFoldDB" id="A0A3P7LMS4"/>
<name>A0A3P7LMS4_STRVU</name>
<dbReference type="EMBL" id="UYYB01125584">
    <property type="protein sequence ID" value="VDM83825.1"/>
    <property type="molecule type" value="Genomic_DNA"/>
</dbReference>
<accession>A0A3P7LMS4</accession>
<keyword evidence="3" id="KW-1185">Reference proteome</keyword>
<evidence type="ECO:0000313" key="3">
    <source>
        <dbReference type="Proteomes" id="UP000270094"/>
    </source>
</evidence>
<dbReference type="Proteomes" id="UP000270094">
    <property type="component" value="Unassembled WGS sequence"/>
</dbReference>
<feature type="region of interest" description="Disordered" evidence="1">
    <location>
        <begin position="16"/>
        <end position="44"/>
    </location>
</feature>
<proteinExistence type="predicted"/>
<evidence type="ECO:0000256" key="1">
    <source>
        <dbReference type="SAM" id="MobiDB-lite"/>
    </source>
</evidence>
<sequence length="44" mass="4983">LKFSISESTTWRSVPQLRRATSKSKPVSARQERRATVGSRPILL</sequence>